<name>A0ACB9LL22_9MYRT</name>
<evidence type="ECO:0000313" key="2">
    <source>
        <dbReference type="Proteomes" id="UP001057402"/>
    </source>
</evidence>
<accession>A0ACB9LL22</accession>
<reference evidence="2" key="1">
    <citation type="journal article" date="2023" name="Front. Plant Sci.">
        <title>Chromosomal-level genome assembly of Melastoma candidum provides insights into trichome evolution.</title>
        <authorList>
            <person name="Zhong Y."/>
            <person name="Wu W."/>
            <person name="Sun C."/>
            <person name="Zou P."/>
            <person name="Liu Y."/>
            <person name="Dai S."/>
            <person name="Zhou R."/>
        </authorList>
    </citation>
    <scope>NUCLEOTIDE SEQUENCE [LARGE SCALE GENOMIC DNA]</scope>
</reference>
<dbReference type="EMBL" id="CM042890">
    <property type="protein sequence ID" value="KAI4312272.1"/>
    <property type="molecule type" value="Genomic_DNA"/>
</dbReference>
<organism evidence="1 2">
    <name type="scientific">Melastoma candidum</name>
    <dbReference type="NCBI Taxonomy" id="119954"/>
    <lineage>
        <taxon>Eukaryota</taxon>
        <taxon>Viridiplantae</taxon>
        <taxon>Streptophyta</taxon>
        <taxon>Embryophyta</taxon>
        <taxon>Tracheophyta</taxon>
        <taxon>Spermatophyta</taxon>
        <taxon>Magnoliopsida</taxon>
        <taxon>eudicotyledons</taxon>
        <taxon>Gunneridae</taxon>
        <taxon>Pentapetalae</taxon>
        <taxon>rosids</taxon>
        <taxon>malvids</taxon>
        <taxon>Myrtales</taxon>
        <taxon>Melastomataceae</taxon>
        <taxon>Melastomatoideae</taxon>
        <taxon>Melastomateae</taxon>
        <taxon>Melastoma</taxon>
    </lineage>
</organism>
<comment type="caution">
    <text evidence="1">The sequence shown here is derived from an EMBL/GenBank/DDBJ whole genome shotgun (WGS) entry which is preliminary data.</text>
</comment>
<sequence length="92" mass="9978">MDAHDVADSGVPADDVDMPKPVGYPGRPPRRAEQAHRALGGAEGQDRPSGRVGSLVTSSAFGKLKENFFSGWLDKYAGMLYGLPKCFHRRGY</sequence>
<protein>
    <submittedName>
        <fullName evidence="1">Uncharacterized protein</fullName>
    </submittedName>
</protein>
<keyword evidence="2" id="KW-1185">Reference proteome</keyword>
<dbReference type="Proteomes" id="UP001057402">
    <property type="component" value="Chromosome 11"/>
</dbReference>
<gene>
    <name evidence="1" type="ORF">MLD38_037098</name>
</gene>
<proteinExistence type="predicted"/>
<evidence type="ECO:0000313" key="1">
    <source>
        <dbReference type="EMBL" id="KAI4312272.1"/>
    </source>
</evidence>